<dbReference type="KEGG" id="der:6543040"/>
<gene>
    <name evidence="2" type="primary">Dere\GG10305</name>
    <name evidence="2" type="synonym">dere_GLEANR_10242</name>
    <name evidence="2" type="synonym">GG10305</name>
    <name evidence="2" type="ORF">Dere_GG10305</name>
</gene>
<dbReference type="AlphaFoldDB" id="B3N4H5"/>
<dbReference type="PhylomeDB" id="B3N4H5"/>
<name>B3N4H5_DROER</name>
<reference evidence="2 3" key="2">
    <citation type="journal article" date="2008" name="Bioinformatics">
        <title>Assembly reconciliation.</title>
        <authorList>
            <person name="Zimin A.V."/>
            <person name="Smith D.R."/>
            <person name="Sutton G."/>
            <person name="Yorke J.A."/>
        </authorList>
    </citation>
    <scope>NUCLEOTIDE SEQUENCE [LARGE SCALE GENOMIC DNA]</scope>
    <source>
        <strain evidence="2 3">TSC#14021-0224.01</strain>
    </source>
</reference>
<reference evidence="2 3" key="1">
    <citation type="journal article" date="2007" name="Nature">
        <title>Evolution of genes and genomes on the Drosophila phylogeny.</title>
        <authorList>
            <consortium name="Drosophila 12 Genomes Consortium"/>
            <person name="Clark A.G."/>
            <person name="Eisen M.B."/>
            <person name="Smith D.R."/>
            <person name="Bergman C.M."/>
            <person name="Oliver B."/>
            <person name="Markow T.A."/>
            <person name="Kaufman T.C."/>
            <person name="Kellis M."/>
            <person name="Gelbart W."/>
            <person name="Iyer V.N."/>
            <person name="Pollard D.A."/>
            <person name="Sackton T.B."/>
            <person name="Larracuente A.M."/>
            <person name="Singh N.D."/>
            <person name="Abad J.P."/>
            <person name="Abt D.N."/>
            <person name="Adryan B."/>
            <person name="Aguade M."/>
            <person name="Akashi H."/>
            <person name="Anderson W.W."/>
            <person name="Aquadro C.F."/>
            <person name="Ardell D.H."/>
            <person name="Arguello R."/>
            <person name="Artieri C.G."/>
            <person name="Barbash D.A."/>
            <person name="Barker D."/>
            <person name="Barsanti P."/>
            <person name="Batterham P."/>
            <person name="Batzoglou S."/>
            <person name="Begun D."/>
            <person name="Bhutkar A."/>
            <person name="Blanco E."/>
            <person name="Bosak S.A."/>
            <person name="Bradley R.K."/>
            <person name="Brand A.D."/>
            <person name="Brent M.R."/>
            <person name="Brooks A.N."/>
            <person name="Brown R.H."/>
            <person name="Butlin R.K."/>
            <person name="Caggese C."/>
            <person name="Calvi B.R."/>
            <person name="Bernardo de Carvalho A."/>
            <person name="Caspi A."/>
            <person name="Castrezana S."/>
            <person name="Celniker S.E."/>
            <person name="Chang J.L."/>
            <person name="Chapple C."/>
            <person name="Chatterji S."/>
            <person name="Chinwalla A."/>
            <person name="Civetta A."/>
            <person name="Clifton S.W."/>
            <person name="Comeron J.M."/>
            <person name="Costello J.C."/>
            <person name="Coyne J.A."/>
            <person name="Daub J."/>
            <person name="David R.G."/>
            <person name="Delcher A.L."/>
            <person name="Delehaunty K."/>
            <person name="Do C.B."/>
            <person name="Ebling H."/>
            <person name="Edwards K."/>
            <person name="Eickbush T."/>
            <person name="Evans J.D."/>
            <person name="Filipski A."/>
            <person name="Findeiss S."/>
            <person name="Freyhult E."/>
            <person name="Fulton L."/>
            <person name="Fulton R."/>
            <person name="Garcia A.C."/>
            <person name="Gardiner A."/>
            <person name="Garfield D.A."/>
            <person name="Garvin B.E."/>
            <person name="Gibson G."/>
            <person name="Gilbert D."/>
            <person name="Gnerre S."/>
            <person name="Godfrey J."/>
            <person name="Good R."/>
            <person name="Gotea V."/>
            <person name="Gravely B."/>
            <person name="Greenberg A.J."/>
            <person name="Griffiths-Jones S."/>
            <person name="Gross S."/>
            <person name="Guigo R."/>
            <person name="Gustafson E.A."/>
            <person name="Haerty W."/>
            <person name="Hahn M.W."/>
            <person name="Halligan D.L."/>
            <person name="Halpern A.L."/>
            <person name="Halter G.M."/>
            <person name="Han M.V."/>
            <person name="Heger A."/>
            <person name="Hillier L."/>
            <person name="Hinrichs A.S."/>
            <person name="Holmes I."/>
            <person name="Hoskins R.A."/>
            <person name="Hubisz M.J."/>
            <person name="Hultmark D."/>
            <person name="Huntley M.A."/>
            <person name="Jaffe D.B."/>
            <person name="Jagadeeshan S."/>
            <person name="Jeck W.R."/>
            <person name="Johnson J."/>
            <person name="Jones C.D."/>
            <person name="Jordan W.C."/>
            <person name="Karpen G.H."/>
            <person name="Kataoka E."/>
            <person name="Keightley P.D."/>
            <person name="Kheradpour P."/>
            <person name="Kirkness E.F."/>
            <person name="Koerich L.B."/>
            <person name="Kristiansen K."/>
            <person name="Kudrna D."/>
            <person name="Kulathinal R.J."/>
            <person name="Kumar S."/>
            <person name="Kwok R."/>
            <person name="Lander E."/>
            <person name="Langley C.H."/>
            <person name="Lapoint R."/>
            <person name="Lazzaro B.P."/>
            <person name="Lee S.J."/>
            <person name="Levesque L."/>
            <person name="Li R."/>
            <person name="Lin C.F."/>
            <person name="Lin M.F."/>
            <person name="Lindblad-Toh K."/>
            <person name="Llopart A."/>
            <person name="Long M."/>
            <person name="Low L."/>
            <person name="Lozovsky E."/>
            <person name="Lu J."/>
            <person name="Luo M."/>
            <person name="Machado C.A."/>
            <person name="Makalowski W."/>
            <person name="Marzo M."/>
            <person name="Matsuda M."/>
            <person name="Matzkin L."/>
            <person name="McAllister B."/>
            <person name="McBride C.S."/>
            <person name="McKernan B."/>
            <person name="McKernan K."/>
            <person name="Mendez-Lago M."/>
            <person name="Minx P."/>
            <person name="Mollenhauer M.U."/>
            <person name="Montooth K."/>
            <person name="Mount S.M."/>
            <person name="Mu X."/>
            <person name="Myers E."/>
            <person name="Negre B."/>
            <person name="Newfeld S."/>
            <person name="Nielsen R."/>
            <person name="Noor M.A."/>
            <person name="O'Grady P."/>
            <person name="Pachter L."/>
            <person name="Papaceit M."/>
            <person name="Parisi M.J."/>
            <person name="Parisi M."/>
            <person name="Parts L."/>
            <person name="Pedersen J.S."/>
            <person name="Pesole G."/>
            <person name="Phillippy A.M."/>
            <person name="Ponting C.P."/>
            <person name="Pop M."/>
            <person name="Porcelli D."/>
            <person name="Powell J.R."/>
            <person name="Prohaska S."/>
            <person name="Pruitt K."/>
            <person name="Puig M."/>
            <person name="Quesneville H."/>
            <person name="Ram K.R."/>
            <person name="Rand D."/>
            <person name="Rasmussen M.D."/>
            <person name="Reed L.K."/>
            <person name="Reenan R."/>
            <person name="Reily A."/>
            <person name="Remington K.A."/>
            <person name="Rieger T.T."/>
            <person name="Ritchie M.G."/>
            <person name="Robin C."/>
            <person name="Rogers Y.H."/>
            <person name="Rohde C."/>
            <person name="Rozas J."/>
            <person name="Rubenfield M.J."/>
            <person name="Ruiz A."/>
            <person name="Russo S."/>
            <person name="Salzberg S.L."/>
            <person name="Sanchez-Gracia A."/>
            <person name="Saranga D.J."/>
            <person name="Sato H."/>
            <person name="Schaeffer S.W."/>
            <person name="Schatz M.C."/>
            <person name="Schlenke T."/>
            <person name="Schwartz R."/>
            <person name="Segarra C."/>
            <person name="Singh R.S."/>
            <person name="Sirot L."/>
            <person name="Sirota M."/>
            <person name="Sisneros N.B."/>
            <person name="Smith C.D."/>
            <person name="Smith T.F."/>
            <person name="Spieth J."/>
            <person name="Stage D.E."/>
            <person name="Stark A."/>
            <person name="Stephan W."/>
            <person name="Strausberg R.L."/>
            <person name="Strempel S."/>
            <person name="Sturgill D."/>
            <person name="Sutton G."/>
            <person name="Sutton G.G."/>
            <person name="Tao W."/>
            <person name="Teichmann S."/>
            <person name="Tobari Y.N."/>
            <person name="Tomimura Y."/>
            <person name="Tsolas J.M."/>
            <person name="Valente V.L."/>
            <person name="Venter E."/>
            <person name="Venter J.C."/>
            <person name="Vicario S."/>
            <person name="Vieira F.G."/>
            <person name="Vilella A.J."/>
            <person name="Villasante A."/>
            <person name="Walenz B."/>
            <person name="Wang J."/>
            <person name="Wasserman M."/>
            <person name="Watts T."/>
            <person name="Wilson D."/>
            <person name="Wilson R.K."/>
            <person name="Wing R.A."/>
            <person name="Wolfner M.F."/>
            <person name="Wong A."/>
            <person name="Wong G.K."/>
            <person name="Wu C.I."/>
            <person name="Wu G."/>
            <person name="Yamamoto D."/>
            <person name="Yang H.P."/>
            <person name="Yang S.P."/>
            <person name="Yorke J.A."/>
            <person name="Yoshida K."/>
            <person name="Zdobnov E."/>
            <person name="Zhang P."/>
            <person name="Zhang Y."/>
            <person name="Zimin A.V."/>
            <person name="Baldwin J."/>
            <person name="Abdouelleil A."/>
            <person name="Abdulkadir J."/>
            <person name="Abebe A."/>
            <person name="Abera B."/>
            <person name="Abreu J."/>
            <person name="Acer S.C."/>
            <person name="Aftuck L."/>
            <person name="Alexander A."/>
            <person name="An P."/>
            <person name="Anderson E."/>
            <person name="Anderson S."/>
            <person name="Arachi H."/>
            <person name="Azer M."/>
            <person name="Bachantsang P."/>
            <person name="Barry A."/>
            <person name="Bayul T."/>
            <person name="Berlin A."/>
            <person name="Bessette D."/>
            <person name="Bloom T."/>
            <person name="Blye J."/>
            <person name="Boguslavskiy L."/>
            <person name="Bonnet C."/>
            <person name="Boukhgalter B."/>
            <person name="Bourzgui I."/>
            <person name="Brown A."/>
            <person name="Cahill P."/>
            <person name="Channer S."/>
            <person name="Cheshatsang Y."/>
            <person name="Chuda L."/>
            <person name="Citroen M."/>
            <person name="Collymore A."/>
            <person name="Cooke P."/>
            <person name="Costello M."/>
            <person name="D'Aco K."/>
            <person name="Daza R."/>
            <person name="De Haan G."/>
            <person name="DeGray S."/>
            <person name="DeMaso C."/>
            <person name="Dhargay N."/>
            <person name="Dooley K."/>
            <person name="Dooley E."/>
            <person name="Doricent M."/>
            <person name="Dorje P."/>
            <person name="Dorjee K."/>
            <person name="Dupes A."/>
            <person name="Elong R."/>
            <person name="Falk J."/>
            <person name="Farina A."/>
            <person name="Faro S."/>
            <person name="Ferguson D."/>
            <person name="Fisher S."/>
            <person name="Foley C.D."/>
            <person name="Franke A."/>
            <person name="Friedrich D."/>
            <person name="Gadbois L."/>
            <person name="Gearin G."/>
            <person name="Gearin C.R."/>
            <person name="Giannoukos G."/>
            <person name="Goode T."/>
            <person name="Graham J."/>
            <person name="Grandbois E."/>
            <person name="Grewal S."/>
            <person name="Gyaltsen K."/>
            <person name="Hafez N."/>
            <person name="Hagos B."/>
            <person name="Hall J."/>
            <person name="Henson C."/>
            <person name="Hollinger A."/>
            <person name="Honan T."/>
            <person name="Huard M.D."/>
            <person name="Hughes L."/>
            <person name="Hurhula B."/>
            <person name="Husby M.E."/>
            <person name="Kamat A."/>
            <person name="Kanga B."/>
            <person name="Kashin S."/>
            <person name="Khazanovich D."/>
            <person name="Kisner P."/>
            <person name="Lance K."/>
            <person name="Lara M."/>
            <person name="Lee W."/>
            <person name="Lennon N."/>
            <person name="Letendre F."/>
            <person name="LeVine R."/>
            <person name="Lipovsky A."/>
            <person name="Liu X."/>
            <person name="Liu J."/>
            <person name="Liu S."/>
            <person name="Lokyitsang T."/>
            <person name="Lokyitsang Y."/>
            <person name="Lubonja R."/>
            <person name="Lui A."/>
            <person name="MacDonald P."/>
            <person name="Magnisalis V."/>
            <person name="Maru K."/>
            <person name="Matthews C."/>
            <person name="McCusker W."/>
            <person name="McDonough S."/>
            <person name="Mehta T."/>
            <person name="Meldrim J."/>
            <person name="Meneus L."/>
            <person name="Mihai O."/>
            <person name="Mihalev A."/>
            <person name="Mihova T."/>
            <person name="Mittelman R."/>
            <person name="Mlenga V."/>
            <person name="Montmayeur A."/>
            <person name="Mulrain L."/>
            <person name="Navidi A."/>
            <person name="Naylor J."/>
            <person name="Negash T."/>
            <person name="Nguyen T."/>
            <person name="Nguyen N."/>
            <person name="Nicol R."/>
            <person name="Norbu C."/>
            <person name="Norbu N."/>
            <person name="Novod N."/>
            <person name="O'Neill B."/>
            <person name="Osman S."/>
            <person name="Markiewicz E."/>
            <person name="Oyono O.L."/>
            <person name="Patti C."/>
            <person name="Phunkhang P."/>
            <person name="Pierre F."/>
            <person name="Priest M."/>
            <person name="Raghuraman S."/>
            <person name="Rege F."/>
            <person name="Reyes R."/>
            <person name="Rise C."/>
            <person name="Rogov P."/>
            <person name="Ross K."/>
            <person name="Ryan E."/>
            <person name="Settipalli S."/>
            <person name="Shea T."/>
            <person name="Sherpa N."/>
            <person name="Shi L."/>
            <person name="Shih D."/>
            <person name="Sparrow T."/>
            <person name="Spaulding J."/>
            <person name="Stalker J."/>
            <person name="Stange-Thomann N."/>
            <person name="Stavropoulos S."/>
            <person name="Stone C."/>
            <person name="Strader C."/>
            <person name="Tesfaye S."/>
            <person name="Thomson T."/>
            <person name="Thoulutsang Y."/>
            <person name="Thoulutsang D."/>
            <person name="Topham K."/>
            <person name="Topping I."/>
            <person name="Tsamla T."/>
            <person name="Vassiliev H."/>
            <person name="Vo A."/>
            <person name="Wangchuk T."/>
            <person name="Wangdi T."/>
            <person name="Weiand M."/>
            <person name="Wilkinson J."/>
            <person name="Wilson A."/>
            <person name="Yadav S."/>
            <person name="Young G."/>
            <person name="Yu Q."/>
            <person name="Zembek L."/>
            <person name="Zhong D."/>
            <person name="Zimmer A."/>
            <person name="Zwirko Z."/>
            <person name="Jaffe D.B."/>
            <person name="Alvarez P."/>
            <person name="Brockman W."/>
            <person name="Butler J."/>
            <person name="Chin C."/>
            <person name="Gnerre S."/>
            <person name="Grabherr M."/>
            <person name="Kleber M."/>
            <person name="Mauceli E."/>
            <person name="MacCallum I."/>
        </authorList>
    </citation>
    <scope>NUCLEOTIDE SEQUENCE [LARGE SCALE GENOMIC DNA]</scope>
    <source>
        <strain evidence="2 3">TSC#14021-0224.01</strain>
    </source>
</reference>
<evidence type="ECO:0000256" key="1">
    <source>
        <dbReference type="SAM" id="SignalP"/>
    </source>
</evidence>
<dbReference type="EMBL" id="CH954177">
    <property type="protein sequence ID" value="EDV58887.1"/>
    <property type="molecule type" value="Genomic_DNA"/>
</dbReference>
<keyword evidence="1" id="KW-0732">Signal</keyword>
<evidence type="ECO:0000313" key="2">
    <source>
        <dbReference type="EMBL" id="EDV58887.1"/>
    </source>
</evidence>
<proteinExistence type="predicted"/>
<dbReference type="OrthoDB" id="7805392at2759"/>
<accession>B3N4H5</accession>
<sequence length="47" mass="5317">MLSSQRVPFFFTFILILAGLGRYTSGSRLPDCVIYPTCILTKDLCCR</sequence>
<feature type="chain" id="PRO_5002791109" evidence="1">
    <location>
        <begin position="27"/>
        <end position="47"/>
    </location>
</feature>
<protein>
    <submittedName>
        <fullName evidence="2">Uncharacterized protein</fullName>
    </submittedName>
</protein>
<dbReference type="Proteomes" id="UP000008711">
    <property type="component" value="Unassembled WGS sequence"/>
</dbReference>
<organism evidence="2 3">
    <name type="scientific">Drosophila erecta</name>
    <name type="common">Fruit fly</name>
    <dbReference type="NCBI Taxonomy" id="7220"/>
    <lineage>
        <taxon>Eukaryota</taxon>
        <taxon>Metazoa</taxon>
        <taxon>Ecdysozoa</taxon>
        <taxon>Arthropoda</taxon>
        <taxon>Hexapoda</taxon>
        <taxon>Insecta</taxon>
        <taxon>Pterygota</taxon>
        <taxon>Neoptera</taxon>
        <taxon>Endopterygota</taxon>
        <taxon>Diptera</taxon>
        <taxon>Brachycera</taxon>
        <taxon>Muscomorpha</taxon>
        <taxon>Ephydroidea</taxon>
        <taxon>Drosophilidae</taxon>
        <taxon>Drosophila</taxon>
        <taxon>Sophophora</taxon>
    </lineage>
</organism>
<evidence type="ECO:0000313" key="3">
    <source>
        <dbReference type="Proteomes" id="UP000008711"/>
    </source>
</evidence>
<dbReference type="HOGENOM" id="CLU_3175924_0_0_1"/>
<feature type="signal peptide" evidence="1">
    <location>
        <begin position="1"/>
        <end position="26"/>
    </location>
</feature>
<keyword evidence="3" id="KW-1185">Reference proteome</keyword>